<sequence>MTALDITKPESRPTRPHANGNAVPADAVSATRKERVEAAAAIARQYAPEVDTAGRFPKEAIAAIREQRLFGIMIPRELGGEGASVSDVVDVCYRLGQTCASTAMIFAMHQTKVACLVRHGASDPWHRNLLHRVAAEQLLLASSTTEGKAGGNVRSSDAAIVRDGDAISLERAATVISYGAYADGVVTTARRSVEAESSDQVLVAFLKDDYTLEPTVSWDTLGMRGTCSSGFALKATGSASQILPVSYDKIHAQTMTPVAHLAWAGVWTGIAAAAVEKARLFVRNAARHSKGQLPPAAARVTEASASLLKLQSLMDASLRRFEQAAHDERVLGSFDFQTAINLVKVDASELAVETVMTAMRACGLSGYRNDGDFTIGRHLRDVLSSPIMINNDRIMANAGASSLMVAIPESLQG</sequence>
<keyword evidence="3" id="KW-0285">Flavoprotein</keyword>
<protein>
    <submittedName>
        <fullName evidence="8">Acyl-CoA dehydrogenase</fullName>
    </submittedName>
</protein>
<comment type="similarity">
    <text evidence="2">Belongs to the acyl-CoA dehydrogenase family.</text>
</comment>
<dbReference type="Gene3D" id="2.40.110.10">
    <property type="entry name" value="Butyryl-CoA Dehydrogenase, subunit A, domain 2"/>
    <property type="match status" value="1"/>
</dbReference>
<feature type="domain" description="Acyl-CoA dehydrogenase/oxidase C-terminal" evidence="6">
    <location>
        <begin position="261"/>
        <end position="398"/>
    </location>
</feature>
<dbReference type="SUPFAM" id="SSF56645">
    <property type="entry name" value="Acyl-CoA dehydrogenase NM domain-like"/>
    <property type="match status" value="1"/>
</dbReference>
<evidence type="ECO:0000313" key="9">
    <source>
        <dbReference type="Proteomes" id="UP000199071"/>
    </source>
</evidence>
<dbReference type="Gene3D" id="1.20.140.10">
    <property type="entry name" value="Butyryl-CoA Dehydrogenase, subunit A, domain 3"/>
    <property type="match status" value="1"/>
</dbReference>
<dbReference type="InterPro" id="IPR009075">
    <property type="entry name" value="AcylCo_DH/oxidase_C"/>
</dbReference>
<feature type="domain" description="Acyl-CoA dehydrogenase/oxidase N-terminal" evidence="7">
    <location>
        <begin position="38"/>
        <end position="134"/>
    </location>
</feature>
<organism evidence="8 9">
    <name type="scientific">Bauldia litoralis</name>
    <dbReference type="NCBI Taxonomy" id="665467"/>
    <lineage>
        <taxon>Bacteria</taxon>
        <taxon>Pseudomonadati</taxon>
        <taxon>Pseudomonadota</taxon>
        <taxon>Alphaproteobacteria</taxon>
        <taxon>Hyphomicrobiales</taxon>
        <taxon>Kaistiaceae</taxon>
        <taxon>Bauldia</taxon>
    </lineage>
</organism>
<dbReference type="PANTHER" id="PTHR43884">
    <property type="entry name" value="ACYL-COA DEHYDROGENASE"/>
    <property type="match status" value="1"/>
</dbReference>
<dbReference type="InterPro" id="IPR013786">
    <property type="entry name" value="AcylCoA_DH/ox_N"/>
</dbReference>
<dbReference type="OrthoDB" id="2986495at2"/>
<comment type="cofactor">
    <cofactor evidence="1">
        <name>FAD</name>
        <dbReference type="ChEBI" id="CHEBI:57692"/>
    </cofactor>
</comment>
<keyword evidence="9" id="KW-1185">Reference proteome</keyword>
<name>A0A1G6DV25_9HYPH</name>
<dbReference type="GO" id="GO:0003995">
    <property type="term" value="F:acyl-CoA dehydrogenase activity"/>
    <property type="evidence" value="ECO:0007669"/>
    <property type="project" value="TreeGrafter"/>
</dbReference>
<evidence type="ECO:0000259" key="6">
    <source>
        <dbReference type="Pfam" id="PF00441"/>
    </source>
</evidence>
<dbReference type="PANTHER" id="PTHR43884:SF12">
    <property type="entry name" value="ISOVALERYL-COA DEHYDROGENASE, MITOCHONDRIAL-RELATED"/>
    <property type="match status" value="1"/>
</dbReference>
<evidence type="ECO:0000259" key="7">
    <source>
        <dbReference type="Pfam" id="PF02771"/>
    </source>
</evidence>
<dbReference type="GO" id="GO:0050660">
    <property type="term" value="F:flavin adenine dinucleotide binding"/>
    <property type="evidence" value="ECO:0007669"/>
    <property type="project" value="InterPro"/>
</dbReference>
<dbReference type="PIRSF" id="PIRSF016578">
    <property type="entry name" value="HsaA"/>
    <property type="match status" value="1"/>
</dbReference>
<dbReference type="STRING" id="665467.SAMN02982931_03817"/>
<dbReference type="InterPro" id="IPR037069">
    <property type="entry name" value="AcylCoA_DH/ox_N_sf"/>
</dbReference>
<evidence type="ECO:0000256" key="3">
    <source>
        <dbReference type="ARBA" id="ARBA00022630"/>
    </source>
</evidence>
<dbReference type="Gene3D" id="1.10.540.10">
    <property type="entry name" value="Acyl-CoA dehydrogenase/oxidase, N-terminal domain"/>
    <property type="match status" value="1"/>
</dbReference>
<dbReference type="Pfam" id="PF02771">
    <property type="entry name" value="Acyl-CoA_dh_N"/>
    <property type="match status" value="1"/>
</dbReference>
<evidence type="ECO:0000313" key="8">
    <source>
        <dbReference type="EMBL" id="SDB48970.1"/>
    </source>
</evidence>
<keyword evidence="4" id="KW-0274">FAD</keyword>
<dbReference type="SUPFAM" id="SSF47203">
    <property type="entry name" value="Acyl-CoA dehydrogenase C-terminal domain-like"/>
    <property type="match status" value="1"/>
</dbReference>
<reference evidence="8 9" key="1">
    <citation type="submission" date="2016-10" db="EMBL/GenBank/DDBJ databases">
        <authorList>
            <person name="de Groot N.N."/>
        </authorList>
    </citation>
    <scope>NUCLEOTIDE SEQUENCE [LARGE SCALE GENOMIC DNA]</scope>
    <source>
        <strain evidence="8 9">ATCC 35022</strain>
    </source>
</reference>
<dbReference type="InterPro" id="IPR046373">
    <property type="entry name" value="Acyl-CoA_Oxase/DH_mid-dom_sf"/>
</dbReference>
<accession>A0A1G6DV25</accession>
<evidence type="ECO:0000256" key="5">
    <source>
        <dbReference type="SAM" id="MobiDB-lite"/>
    </source>
</evidence>
<dbReference type="InterPro" id="IPR036250">
    <property type="entry name" value="AcylCo_DH-like_C"/>
</dbReference>
<gene>
    <name evidence="8" type="ORF">SAMN02982931_03817</name>
</gene>
<evidence type="ECO:0000256" key="4">
    <source>
        <dbReference type="ARBA" id="ARBA00022827"/>
    </source>
</evidence>
<dbReference type="InterPro" id="IPR009100">
    <property type="entry name" value="AcylCoA_DH/oxidase_NM_dom_sf"/>
</dbReference>
<dbReference type="EMBL" id="FMXQ01000008">
    <property type="protein sequence ID" value="SDB48970.1"/>
    <property type="molecule type" value="Genomic_DNA"/>
</dbReference>
<proteinExistence type="inferred from homology"/>
<dbReference type="RefSeq" id="WP_090878859.1">
    <property type="nucleotide sequence ID" value="NZ_FMXQ01000008.1"/>
</dbReference>
<dbReference type="Proteomes" id="UP000199071">
    <property type="component" value="Unassembled WGS sequence"/>
</dbReference>
<feature type="region of interest" description="Disordered" evidence="5">
    <location>
        <begin position="1"/>
        <end position="28"/>
    </location>
</feature>
<evidence type="ECO:0000256" key="1">
    <source>
        <dbReference type="ARBA" id="ARBA00001974"/>
    </source>
</evidence>
<dbReference type="Pfam" id="PF00441">
    <property type="entry name" value="Acyl-CoA_dh_1"/>
    <property type="match status" value="1"/>
</dbReference>
<evidence type="ECO:0000256" key="2">
    <source>
        <dbReference type="ARBA" id="ARBA00009347"/>
    </source>
</evidence>
<dbReference type="AlphaFoldDB" id="A0A1G6DV25"/>